<reference evidence="1" key="1">
    <citation type="submission" date="2018-01" db="EMBL/GenBank/DDBJ databases">
        <title>An insight into the sialome of Amazonian anophelines.</title>
        <authorList>
            <person name="Ribeiro J.M."/>
            <person name="Scarpassa V."/>
            <person name="Calvo E."/>
        </authorList>
    </citation>
    <scope>NUCLEOTIDE SEQUENCE</scope>
    <source>
        <tissue evidence="1">Salivary glands</tissue>
    </source>
</reference>
<protein>
    <submittedName>
        <fullName evidence="1">Putative secreted protein</fullName>
    </submittedName>
</protein>
<sequence>MRVQQGTKGTFKQTTPFFCGLVCLSCWSTAQPKNSSNKYSLIKLNPHAIFPRWDTGLGCVSRADFHYESGRSSIKLAETGG</sequence>
<dbReference type="EMBL" id="GGFJ01013507">
    <property type="protein sequence ID" value="MBW62648.1"/>
    <property type="molecule type" value="Transcribed_RNA"/>
</dbReference>
<proteinExistence type="predicted"/>
<accession>A0A2M4CCH5</accession>
<name>A0A2M4CCH5_9DIPT</name>
<organism evidence="1">
    <name type="scientific">Anopheles marajoara</name>
    <dbReference type="NCBI Taxonomy" id="58244"/>
    <lineage>
        <taxon>Eukaryota</taxon>
        <taxon>Metazoa</taxon>
        <taxon>Ecdysozoa</taxon>
        <taxon>Arthropoda</taxon>
        <taxon>Hexapoda</taxon>
        <taxon>Insecta</taxon>
        <taxon>Pterygota</taxon>
        <taxon>Neoptera</taxon>
        <taxon>Endopterygota</taxon>
        <taxon>Diptera</taxon>
        <taxon>Nematocera</taxon>
        <taxon>Culicoidea</taxon>
        <taxon>Culicidae</taxon>
        <taxon>Anophelinae</taxon>
        <taxon>Anopheles</taxon>
    </lineage>
</organism>
<dbReference type="AlphaFoldDB" id="A0A2M4CCH5"/>
<evidence type="ECO:0000313" key="1">
    <source>
        <dbReference type="EMBL" id="MBW62648.1"/>
    </source>
</evidence>